<dbReference type="Pfam" id="PF05721">
    <property type="entry name" value="PhyH"/>
    <property type="match status" value="1"/>
</dbReference>
<dbReference type="Gene3D" id="2.60.120.620">
    <property type="entry name" value="q2cbj1_9rhob like domain"/>
    <property type="match status" value="1"/>
</dbReference>
<reference evidence="2" key="1">
    <citation type="journal article" date="2019" name="Int. J. Syst. Evol. Microbiol.">
        <title>The Global Catalogue of Microorganisms (GCM) 10K type strain sequencing project: providing services to taxonomists for standard genome sequencing and annotation.</title>
        <authorList>
            <consortium name="The Broad Institute Genomics Platform"/>
            <consortium name="The Broad Institute Genome Sequencing Center for Infectious Disease"/>
            <person name="Wu L."/>
            <person name="Ma J."/>
        </authorList>
    </citation>
    <scope>NUCLEOTIDE SEQUENCE [LARGE SCALE GENOMIC DNA]</scope>
    <source>
        <strain evidence="2">CCUG 49560</strain>
    </source>
</reference>
<dbReference type="SUPFAM" id="SSF51197">
    <property type="entry name" value="Clavaminate synthase-like"/>
    <property type="match status" value="1"/>
</dbReference>
<evidence type="ECO:0000313" key="2">
    <source>
        <dbReference type="Proteomes" id="UP001595891"/>
    </source>
</evidence>
<organism evidence="1 2">
    <name type="scientific">Sphaerisporangium corydalis</name>
    <dbReference type="NCBI Taxonomy" id="1441875"/>
    <lineage>
        <taxon>Bacteria</taxon>
        <taxon>Bacillati</taxon>
        <taxon>Actinomycetota</taxon>
        <taxon>Actinomycetes</taxon>
        <taxon>Streptosporangiales</taxon>
        <taxon>Streptosporangiaceae</taxon>
        <taxon>Sphaerisporangium</taxon>
    </lineage>
</organism>
<dbReference type="GO" id="GO:0051213">
    <property type="term" value="F:dioxygenase activity"/>
    <property type="evidence" value="ECO:0007669"/>
    <property type="project" value="UniProtKB-KW"/>
</dbReference>
<sequence>MANVTVHPPAGLLPGDDDVAFYRENGYWISPPILGGEVLDAAERGMRRHHAGEVDYLLPGDMDGTWGWRPADGDVLRKNDHASLRVRELAALVGQAVITGCAARLSGGPEIRLWHDQLLYKPPSSSGPANVGWHTDRQYWRSCSSEEMLTAWVPFHDITTSDGPVMFVPGSHRWSEGADLSFFDQDLSAIDRHAADRELRVVRATLTRGQVCFHHCRTLHASGPNHGTEPRRSIAIHLQPGDNHHVVAHDPGGRTVTHGIDRLVAAGRDGFPDYADPAVCPRLWPPSAS</sequence>
<gene>
    <name evidence="1" type="ORF">ACFO8L_15680</name>
</gene>
<protein>
    <submittedName>
        <fullName evidence="1">Phytanoyl-CoA dioxygenase family protein</fullName>
    </submittedName>
</protein>
<proteinExistence type="predicted"/>
<keyword evidence="1" id="KW-0560">Oxidoreductase</keyword>
<evidence type="ECO:0000313" key="1">
    <source>
        <dbReference type="EMBL" id="MFC4587534.1"/>
    </source>
</evidence>
<comment type="caution">
    <text evidence="1">The sequence shown here is derived from an EMBL/GenBank/DDBJ whole genome shotgun (WGS) entry which is preliminary data.</text>
</comment>
<name>A0ABV9EHC8_9ACTN</name>
<keyword evidence="2" id="KW-1185">Reference proteome</keyword>
<dbReference type="InterPro" id="IPR008775">
    <property type="entry name" value="Phytyl_CoA_dOase-like"/>
</dbReference>
<keyword evidence="1" id="KW-0223">Dioxygenase</keyword>
<dbReference type="EMBL" id="JBHSFN010000009">
    <property type="protein sequence ID" value="MFC4587534.1"/>
    <property type="molecule type" value="Genomic_DNA"/>
</dbReference>
<accession>A0ABV9EHC8</accession>
<dbReference type="RefSeq" id="WP_262840585.1">
    <property type="nucleotide sequence ID" value="NZ_JANZYP010000001.1"/>
</dbReference>
<dbReference type="PANTHER" id="PTHR20883">
    <property type="entry name" value="PHYTANOYL-COA DIOXYGENASE DOMAIN CONTAINING 1"/>
    <property type="match status" value="1"/>
</dbReference>
<dbReference type="PANTHER" id="PTHR20883:SF48">
    <property type="entry name" value="ECTOINE DIOXYGENASE"/>
    <property type="match status" value="1"/>
</dbReference>
<dbReference type="Proteomes" id="UP001595891">
    <property type="component" value="Unassembled WGS sequence"/>
</dbReference>